<dbReference type="EMBL" id="CP066802">
    <property type="protein sequence ID" value="QQM67980.1"/>
    <property type="molecule type" value="Genomic_DNA"/>
</dbReference>
<feature type="region of interest" description="Disordered" evidence="1">
    <location>
        <begin position="148"/>
        <end position="180"/>
    </location>
</feature>
<dbReference type="InterPro" id="IPR046281">
    <property type="entry name" value="DUF6318"/>
</dbReference>
<protein>
    <recommendedName>
        <fullName evidence="3">DUF6318 domain-containing protein</fullName>
    </recommendedName>
</protein>
<keyword evidence="5" id="KW-1185">Reference proteome</keyword>
<dbReference type="AlphaFoldDB" id="A0A7T7S2S0"/>
<dbReference type="RefSeq" id="WP_200277368.1">
    <property type="nucleotide sequence ID" value="NZ_CP066802.1"/>
</dbReference>
<accession>A0A7T7S2S0</accession>
<name>A0A7T7S2S0_9ACTO</name>
<reference evidence="4 5" key="1">
    <citation type="submission" date="2020-12" db="EMBL/GenBank/DDBJ databases">
        <authorList>
            <person name="Zhou J."/>
        </authorList>
    </citation>
    <scope>NUCLEOTIDE SEQUENCE [LARGE SCALE GENOMIC DNA]</scope>
    <source>
        <strain evidence="4 5">CCUG 61299</strain>
    </source>
</reference>
<evidence type="ECO:0000256" key="1">
    <source>
        <dbReference type="SAM" id="MobiDB-lite"/>
    </source>
</evidence>
<evidence type="ECO:0000313" key="4">
    <source>
        <dbReference type="EMBL" id="QQM67980.1"/>
    </source>
</evidence>
<evidence type="ECO:0000259" key="3">
    <source>
        <dbReference type="Pfam" id="PF19843"/>
    </source>
</evidence>
<feature type="domain" description="DUF6318" evidence="3">
    <location>
        <begin position="179"/>
        <end position="319"/>
    </location>
</feature>
<gene>
    <name evidence="4" type="ORF">JG540_03735</name>
</gene>
<dbReference type="KEGG" id="awe:JG540_03735"/>
<dbReference type="Proteomes" id="UP000595895">
    <property type="component" value="Chromosome"/>
</dbReference>
<dbReference type="Pfam" id="PF19843">
    <property type="entry name" value="DUF6318"/>
    <property type="match status" value="1"/>
</dbReference>
<sequence length="324" mass="34647">MIFLILVRKAVQSSAPVSALVPADVPAPADGVWDTGVQIPVVPFAPERGPGGGGLLRRGSVGHWLGAACAVLGRLRLLVQGVDGGRGVRKGSAGRGWRLVAGLLAVVVLVLPVSACGGNRLPEAKPTLTREEAIARAKERYASAEASASAAGLPWPPTPSASPSAAPSLSPEAQASKDQALATPLPPRLERMDENSPEGASQAAKYFMLLYTYTYTTGDTKPWQDITEEECKFCENLVNVTKELHDNGGWADHWNIEIYTITHRKPGPDYNYTVVDIELTNPGTTEYDAFGNGSQTDREENKVLRLGLNYVGGRWMIHGGQVLK</sequence>
<keyword evidence="2" id="KW-0732">Signal</keyword>
<feature type="compositionally biased region" description="Low complexity" evidence="1">
    <location>
        <begin position="161"/>
        <end position="176"/>
    </location>
</feature>
<evidence type="ECO:0000256" key="2">
    <source>
        <dbReference type="SAM" id="SignalP"/>
    </source>
</evidence>
<feature type="signal peptide" evidence="2">
    <location>
        <begin position="1"/>
        <end position="19"/>
    </location>
</feature>
<organism evidence="4 5">
    <name type="scientific">Actinomyces weissii</name>
    <dbReference type="NCBI Taxonomy" id="675090"/>
    <lineage>
        <taxon>Bacteria</taxon>
        <taxon>Bacillati</taxon>
        <taxon>Actinomycetota</taxon>
        <taxon>Actinomycetes</taxon>
        <taxon>Actinomycetales</taxon>
        <taxon>Actinomycetaceae</taxon>
        <taxon>Actinomyces</taxon>
    </lineage>
</organism>
<evidence type="ECO:0000313" key="5">
    <source>
        <dbReference type="Proteomes" id="UP000595895"/>
    </source>
</evidence>
<feature type="chain" id="PRO_5032844162" description="DUF6318 domain-containing protein" evidence="2">
    <location>
        <begin position="20"/>
        <end position="324"/>
    </location>
</feature>
<proteinExistence type="predicted"/>